<comment type="caution">
    <text evidence="2">The sequence shown here is derived from an EMBL/GenBank/DDBJ whole genome shotgun (WGS) entry which is preliminary data.</text>
</comment>
<accession>A0ABR1ZG65</accession>
<dbReference type="PANTHER" id="PTHR31286">
    <property type="entry name" value="GLYCINE-RICH CELL WALL STRUCTURAL PROTEIN 1.8-LIKE"/>
    <property type="match status" value="1"/>
</dbReference>
<evidence type="ECO:0000313" key="2">
    <source>
        <dbReference type="EMBL" id="KAK8479222.1"/>
    </source>
</evidence>
<dbReference type="Proteomes" id="UP001396334">
    <property type="component" value="Unassembled WGS sequence"/>
</dbReference>
<dbReference type="InterPro" id="IPR025558">
    <property type="entry name" value="DUF4283"/>
</dbReference>
<feature type="domain" description="DUF4283" evidence="1">
    <location>
        <begin position="72"/>
        <end position="148"/>
    </location>
</feature>
<gene>
    <name evidence="2" type="ORF">V6N11_012761</name>
</gene>
<evidence type="ECO:0000313" key="3">
    <source>
        <dbReference type="Proteomes" id="UP001396334"/>
    </source>
</evidence>
<dbReference type="EMBL" id="JBBPBN010001230">
    <property type="protein sequence ID" value="KAK8479222.1"/>
    <property type="molecule type" value="Genomic_DNA"/>
</dbReference>
<keyword evidence="3" id="KW-1185">Reference proteome</keyword>
<dbReference type="Pfam" id="PF14111">
    <property type="entry name" value="DUF4283"/>
    <property type="match status" value="1"/>
</dbReference>
<name>A0ABR1ZG65_9ROSI</name>
<organism evidence="2 3">
    <name type="scientific">Hibiscus sabdariffa</name>
    <name type="common">roselle</name>
    <dbReference type="NCBI Taxonomy" id="183260"/>
    <lineage>
        <taxon>Eukaryota</taxon>
        <taxon>Viridiplantae</taxon>
        <taxon>Streptophyta</taxon>
        <taxon>Embryophyta</taxon>
        <taxon>Tracheophyta</taxon>
        <taxon>Spermatophyta</taxon>
        <taxon>Magnoliopsida</taxon>
        <taxon>eudicotyledons</taxon>
        <taxon>Gunneridae</taxon>
        <taxon>Pentapetalae</taxon>
        <taxon>rosids</taxon>
        <taxon>malvids</taxon>
        <taxon>Malvales</taxon>
        <taxon>Malvaceae</taxon>
        <taxon>Malvoideae</taxon>
        <taxon>Hibiscus</taxon>
    </lineage>
</organism>
<protein>
    <recommendedName>
        <fullName evidence="1">DUF4283 domain-containing protein</fullName>
    </recommendedName>
</protein>
<dbReference type="PANTHER" id="PTHR31286:SF173">
    <property type="entry name" value="DUF4283 DOMAIN-CONTAINING PROTEIN"/>
    <property type="match status" value="1"/>
</dbReference>
<dbReference type="InterPro" id="IPR040256">
    <property type="entry name" value="At4g02000-like"/>
</dbReference>
<evidence type="ECO:0000259" key="1">
    <source>
        <dbReference type="Pfam" id="PF14111"/>
    </source>
</evidence>
<reference evidence="2 3" key="1">
    <citation type="journal article" date="2024" name="G3 (Bethesda)">
        <title>Genome assembly of Hibiscus sabdariffa L. provides insights into metabolisms of medicinal natural products.</title>
        <authorList>
            <person name="Kim T."/>
        </authorList>
    </citation>
    <scope>NUCLEOTIDE SEQUENCE [LARGE SCALE GENOMIC DNA]</scope>
    <source>
        <strain evidence="2">TK-2024</strain>
        <tissue evidence="2">Old leaves</tissue>
    </source>
</reference>
<sequence>MDCENFDQAKSFASYKNMVTGFSEDHLEEKILSLCNDDINLLEDDISVSESEGIPFIDFFEHVQALALKSMDYTLVVKVLGRRVGYNGLYSIWKPSHPLKLIDIKNGYFLVKFSVRSDYIKVMSDGPWTIFVHYLMVEPWSMDFNPSQAKPSRIMPWVCLPSLLITWY</sequence>
<proteinExistence type="predicted"/>